<accession>A0A0F8XVG7</accession>
<organism evidence="2">
    <name type="scientific">marine sediment metagenome</name>
    <dbReference type="NCBI Taxonomy" id="412755"/>
    <lineage>
        <taxon>unclassified sequences</taxon>
        <taxon>metagenomes</taxon>
        <taxon>ecological metagenomes</taxon>
    </lineage>
</organism>
<reference evidence="2" key="1">
    <citation type="journal article" date="2015" name="Nature">
        <title>Complex archaea that bridge the gap between prokaryotes and eukaryotes.</title>
        <authorList>
            <person name="Spang A."/>
            <person name="Saw J.H."/>
            <person name="Jorgensen S.L."/>
            <person name="Zaremba-Niedzwiedzka K."/>
            <person name="Martijn J."/>
            <person name="Lind A.E."/>
            <person name="van Eijk R."/>
            <person name="Schleper C."/>
            <person name="Guy L."/>
            <person name="Ettema T.J."/>
        </authorList>
    </citation>
    <scope>NUCLEOTIDE SEQUENCE</scope>
</reference>
<evidence type="ECO:0000313" key="2">
    <source>
        <dbReference type="EMBL" id="KKK73097.1"/>
    </source>
</evidence>
<feature type="non-terminal residue" evidence="2">
    <location>
        <position position="1"/>
    </location>
</feature>
<proteinExistence type="predicted"/>
<dbReference type="InterPro" id="IPR056909">
    <property type="entry name" value="SU10_portal"/>
</dbReference>
<feature type="compositionally biased region" description="Polar residues" evidence="1">
    <location>
        <begin position="295"/>
        <end position="304"/>
    </location>
</feature>
<sequence length="304" mass="34422">SSKLLGWMISPYPKRPFFHYQIIPMDDSFYGKGIPEFLIGIRNLVDAVFNQMIDRGSITNNPVTVVPPGHDPDENPYGPGAQWVSDNPLAYRVIELPKSEQIEFKKMEFLLALVQKLFGTTDFTPPPQAAAQRTATGIMTIVGESNIKFDDMIRALQDINEDLYDFIVQLNGDLIEDEFVFSVTDSPDNPFRKINKKTWVGNFDFESVGNSININREIEQNRATVAYRTAIDSFGKNPAITPAVMLTVTENFYNSIDMRNVKLPTLQEIQQQRVQEMAAAIREAERQNLERSQGGKAQQGQPQR</sequence>
<evidence type="ECO:0000256" key="1">
    <source>
        <dbReference type="SAM" id="MobiDB-lite"/>
    </source>
</evidence>
<dbReference type="EMBL" id="LAZR01056942">
    <property type="protein sequence ID" value="KKK73097.1"/>
    <property type="molecule type" value="Genomic_DNA"/>
</dbReference>
<name>A0A0F8XVG7_9ZZZZ</name>
<protein>
    <recommendedName>
        <fullName evidence="3">Phage portal protein</fullName>
    </recommendedName>
</protein>
<comment type="caution">
    <text evidence="2">The sequence shown here is derived from an EMBL/GenBank/DDBJ whole genome shotgun (WGS) entry which is preliminary data.</text>
</comment>
<gene>
    <name evidence="2" type="ORF">LCGC14_2897250</name>
</gene>
<dbReference type="Pfam" id="PF23899">
    <property type="entry name" value="SU10_portal"/>
    <property type="match status" value="1"/>
</dbReference>
<dbReference type="AlphaFoldDB" id="A0A0F8XVG7"/>
<evidence type="ECO:0008006" key="3">
    <source>
        <dbReference type="Google" id="ProtNLM"/>
    </source>
</evidence>
<feature type="region of interest" description="Disordered" evidence="1">
    <location>
        <begin position="285"/>
        <end position="304"/>
    </location>
</feature>